<name>A0A4V3BG22_9STAP</name>
<organism evidence="2 3">
    <name type="scientific">Macrococcoides canis</name>
    <dbReference type="NCBI Taxonomy" id="1855823"/>
    <lineage>
        <taxon>Bacteria</taxon>
        <taxon>Bacillati</taxon>
        <taxon>Bacillota</taxon>
        <taxon>Bacilli</taxon>
        <taxon>Bacillales</taxon>
        <taxon>Staphylococcaceae</taxon>
        <taxon>Macrococcoides</taxon>
    </lineage>
</organism>
<sequence>MKSDDFFFRIIAIILSIAFLGLYLFAMGSIYNLNPWSFPYNIITGYFILSLICYPFIALNASEFALEVKLVRSLVQVVAFVISPILFIILLIKKGKLKK</sequence>
<feature type="transmembrane region" description="Helical" evidence="1">
    <location>
        <begin position="70"/>
        <end position="92"/>
    </location>
</feature>
<proteinExistence type="predicted"/>
<reference evidence="2 3" key="1">
    <citation type="submission" date="2019-01" db="EMBL/GenBank/DDBJ databases">
        <title>Draft genome sequences of Macrococcus caseolyticus, Macrococcus canis, Macrococcus bohemicus and Macrococcus goetzii.</title>
        <authorList>
            <person name="Mazhar S."/>
            <person name="Altermann E."/>
            <person name="Hill C."/>
            <person name="Mcauliffe O."/>
        </authorList>
    </citation>
    <scope>NUCLEOTIDE SEQUENCE [LARGE SCALE GENOMIC DNA]</scope>
    <source>
        <strain evidence="2 3">DPC7162</strain>
    </source>
</reference>
<gene>
    <name evidence="2" type="ORF">ETI04_08860</name>
</gene>
<feature type="transmembrane region" description="Helical" evidence="1">
    <location>
        <begin position="38"/>
        <end position="58"/>
    </location>
</feature>
<keyword evidence="1" id="KW-0812">Transmembrane</keyword>
<evidence type="ECO:0000256" key="1">
    <source>
        <dbReference type="SAM" id="Phobius"/>
    </source>
</evidence>
<dbReference type="EMBL" id="SDQG01000005">
    <property type="protein sequence ID" value="TDM16380.1"/>
    <property type="molecule type" value="Genomic_DNA"/>
</dbReference>
<evidence type="ECO:0000313" key="2">
    <source>
        <dbReference type="EMBL" id="TDM16380.1"/>
    </source>
</evidence>
<protein>
    <submittedName>
        <fullName evidence="2">Uncharacterized protein</fullName>
    </submittedName>
</protein>
<feature type="transmembrane region" description="Helical" evidence="1">
    <location>
        <begin position="6"/>
        <end position="26"/>
    </location>
</feature>
<dbReference type="Proteomes" id="UP000294865">
    <property type="component" value="Unassembled WGS sequence"/>
</dbReference>
<keyword evidence="1" id="KW-0472">Membrane</keyword>
<keyword evidence="1" id="KW-1133">Transmembrane helix</keyword>
<evidence type="ECO:0000313" key="3">
    <source>
        <dbReference type="Proteomes" id="UP000294865"/>
    </source>
</evidence>
<accession>A0A4V3BG22</accession>
<dbReference type="AlphaFoldDB" id="A0A4V3BG22"/>
<dbReference type="RefSeq" id="WP_133420086.1">
    <property type="nucleotide sequence ID" value="NZ_JAXJTW010000082.1"/>
</dbReference>
<comment type="caution">
    <text evidence="2">The sequence shown here is derived from an EMBL/GenBank/DDBJ whole genome shotgun (WGS) entry which is preliminary data.</text>
</comment>